<feature type="compositionally biased region" description="Basic and acidic residues" evidence="2">
    <location>
        <begin position="452"/>
        <end position="477"/>
    </location>
</feature>
<name>A0A0N4YCX9_NIPBR</name>
<evidence type="ECO:0000256" key="2">
    <source>
        <dbReference type="SAM" id="MobiDB-lite"/>
    </source>
</evidence>
<dbReference type="WBParaSite" id="NBR_0001443901-mRNA-1">
    <property type="protein sequence ID" value="NBR_0001443901-mRNA-1"/>
    <property type="gene ID" value="NBR_0001443901"/>
</dbReference>
<evidence type="ECO:0000313" key="5">
    <source>
        <dbReference type="WBParaSite" id="NBR_0001443901-mRNA-1"/>
    </source>
</evidence>
<feature type="compositionally biased region" description="Basic and acidic residues" evidence="2">
    <location>
        <begin position="175"/>
        <end position="184"/>
    </location>
</feature>
<reference evidence="3 4" key="2">
    <citation type="submission" date="2018-11" db="EMBL/GenBank/DDBJ databases">
        <authorList>
            <consortium name="Pathogen Informatics"/>
        </authorList>
    </citation>
    <scope>NUCLEOTIDE SEQUENCE [LARGE SCALE GENOMIC DNA]</scope>
</reference>
<accession>A0A0N4YCX9</accession>
<reference evidence="5" key="1">
    <citation type="submission" date="2017-02" db="UniProtKB">
        <authorList>
            <consortium name="WormBaseParasite"/>
        </authorList>
    </citation>
    <scope>IDENTIFICATION</scope>
</reference>
<feature type="compositionally biased region" description="Basic residues" evidence="2">
    <location>
        <begin position="36"/>
        <end position="53"/>
    </location>
</feature>
<evidence type="ECO:0000313" key="4">
    <source>
        <dbReference type="Proteomes" id="UP000271162"/>
    </source>
</evidence>
<evidence type="ECO:0000313" key="3">
    <source>
        <dbReference type="EMBL" id="VDL78029.1"/>
    </source>
</evidence>
<feature type="region of interest" description="Disordered" evidence="2">
    <location>
        <begin position="443"/>
        <end position="507"/>
    </location>
</feature>
<feature type="region of interest" description="Disordered" evidence="2">
    <location>
        <begin position="110"/>
        <end position="184"/>
    </location>
</feature>
<dbReference type="AlphaFoldDB" id="A0A0N4YCX9"/>
<proteinExistence type="predicted"/>
<evidence type="ECO:0000256" key="1">
    <source>
        <dbReference type="SAM" id="Coils"/>
    </source>
</evidence>
<organism evidence="5">
    <name type="scientific">Nippostrongylus brasiliensis</name>
    <name type="common">Rat hookworm</name>
    <dbReference type="NCBI Taxonomy" id="27835"/>
    <lineage>
        <taxon>Eukaryota</taxon>
        <taxon>Metazoa</taxon>
        <taxon>Ecdysozoa</taxon>
        <taxon>Nematoda</taxon>
        <taxon>Chromadorea</taxon>
        <taxon>Rhabditida</taxon>
        <taxon>Rhabditina</taxon>
        <taxon>Rhabditomorpha</taxon>
        <taxon>Strongyloidea</taxon>
        <taxon>Heligmosomidae</taxon>
        <taxon>Nippostrongylus</taxon>
    </lineage>
</organism>
<protein>
    <submittedName>
        <fullName evidence="5">CCHC-type domain-containing protein</fullName>
    </submittedName>
</protein>
<keyword evidence="1" id="KW-0175">Coiled coil</keyword>
<sequence length="653" mass="75734">MSIKVGLATPKSPLGKLVNQGSKTKRQFASNNPTRLGKKQRKQVQAKVKRSRERRNSEGILCKLVSNFRPITSNLGTAIFTLPVGKLLSQESKTAEQFVWNDIHNLDVRQQQQQVPSEVVRANEQRVPKGSRSTTYPRNDDHKQPGTNEKKNKRRDKQAPVQQAASAKPKTQKRTKQEQVRGQADRCKNIANKNIHFSSLDDYDEGAFWERVINNPDSEWPIVKQLLEHLNAQWRVHKQGAAVIVSKFKASKSKDDGTIDEQQQGELLNMLRQAGKEKERLAAIGSRFIAMSIIHKDQAISAGIQQEQLENEIRNTIKEMTRENETLELILNGMHVWLKKGAQISKSRVQQAQQERDDVANQLQNLLAEKVKWQETTQELEKHRDHWRTRAREEEEYEHKWKNRVQEVQQELELATAKNKMEQEALNKRIAQLEQECAHLRCVNSKPGSSHHTREQDKENSKPESSHHTREQDKENGKPGSSHHTREQDKEHKPPSKKNQQQAEEYRRKIRKMERELEKLEDAKRVPPRLLTERSEKMDGTLACAFCSRRGLHFSDSCPIVVVPEQRRAAITRTGRCKRCLDYCRERRFCTYENKSCKYCSKAKNTILELPANKQDRHHTALCSIPVEREQLGERIEKLLDDICKLREQAREI</sequence>
<feature type="compositionally biased region" description="Polar residues" evidence="2">
    <location>
        <begin position="19"/>
        <end position="34"/>
    </location>
</feature>
<feature type="coiled-coil region" evidence="1">
    <location>
        <begin position="306"/>
        <end position="443"/>
    </location>
</feature>
<dbReference type="EMBL" id="UYSL01021365">
    <property type="protein sequence ID" value="VDL78029.1"/>
    <property type="molecule type" value="Genomic_DNA"/>
</dbReference>
<gene>
    <name evidence="3" type="ORF">NBR_LOCUS14440</name>
</gene>
<feature type="compositionally biased region" description="Basic and acidic residues" evidence="2">
    <location>
        <begin position="138"/>
        <end position="150"/>
    </location>
</feature>
<keyword evidence="4" id="KW-1185">Reference proteome</keyword>
<feature type="region of interest" description="Disordered" evidence="2">
    <location>
        <begin position="1"/>
        <end position="55"/>
    </location>
</feature>
<dbReference type="Proteomes" id="UP000271162">
    <property type="component" value="Unassembled WGS sequence"/>
</dbReference>
<feature type="compositionally biased region" description="Basic and acidic residues" evidence="2">
    <location>
        <begin position="484"/>
        <end position="494"/>
    </location>
</feature>